<dbReference type="eggNOG" id="arCOG01242">
    <property type="taxonomic scope" value="Archaea"/>
</dbReference>
<feature type="compositionally biased region" description="Basic and acidic residues" evidence="2">
    <location>
        <begin position="8"/>
        <end position="27"/>
    </location>
</feature>
<dbReference type="InterPro" id="IPR011010">
    <property type="entry name" value="DNA_brk_join_enz"/>
</dbReference>
<gene>
    <name evidence="4" type="ordered locus">Nmlp_2495</name>
</gene>
<dbReference type="InterPro" id="IPR002104">
    <property type="entry name" value="Integrase_catalytic"/>
</dbReference>
<evidence type="ECO:0000256" key="2">
    <source>
        <dbReference type="SAM" id="MobiDB-lite"/>
    </source>
</evidence>
<dbReference type="RefSeq" id="WP_015409455.1">
    <property type="nucleotide sequence ID" value="NC_020388.1"/>
</dbReference>
<dbReference type="PANTHER" id="PTHR30349:SF87">
    <property type="entry name" value="TRANSPOSASE A"/>
    <property type="match status" value="1"/>
</dbReference>
<evidence type="ECO:0000259" key="3">
    <source>
        <dbReference type="PROSITE" id="PS51898"/>
    </source>
</evidence>
<dbReference type="InterPro" id="IPR050090">
    <property type="entry name" value="Tyrosine_recombinase_XerCD"/>
</dbReference>
<sequence length="428" mass="48761">MGNLNDPGKYKDKYEKARDRLQRQDINEEDRKAISAFVDDRKANNDLAYSSLEQYTTVLLRAANLAEKPLTDFQEKDPKEGKYQSDYSTFIQGVSEGTLPQAKDGGYSDEYCRSFRQVLKPFFRFIGREWSEDISIGQPTRGKITESDCFTSDETAKMFQVADSRDSAIIALWLATGQRASAMASLKLKDVSFTENRGRFRLNPEAVGLKGAEGLRPMLWASPYVKEWVNNHHPKREEKEAPLFCCKRSGHNYSVGDPLSYEAIRRIIERVCEKADIDSDKAQTHRFRHTAIRRMIRDGLTEQQICFIVGWHEDSSQLSRYGSLSDETHSSDIEEEYGLREEEEEGIGPSFDNCPKCDTPLSELTKPAYCPSCGLPLKHSAEETEKQIEEDITESAIQADTEEGKDTIRELKQFLDENPSLKNELIGE</sequence>
<feature type="region of interest" description="Disordered" evidence="2">
    <location>
        <begin position="1"/>
        <end position="27"/>
    </location>
</feature>
<dbReference type="Gene3D" id="1.10.443.10">
    <property type="entry name" value="Intergrase catalytic core"/>
    <property type="match status" value="1"/>
</dbReference>
<dbReference type="GO" id="GO:0015074">
    <property type="term" value="P:DNA integration"/>
    <property type="evidence" value="ECO:0007669"/>
    <property type="project" value="InterPro"/>
</dbReference>
<dbReference type="Pfam" id="PF00589">
    <property type="entry name" value="Phage_integrase"/>
    <property type="match status" value="1"/>
</dbReference>
<keyword evidence="1" id="KW-0233">DNA recombination</keyword>
<dbReference type="PANTHER" id="PTHR30349">
    <property type="entry name" value="PHAGE INTEGRASE-RELATED"/>
    <property type="match status" value="1"/>
</dbReference>
<dbReference type="GO" id="GO:0006310">
    <property type="term" value="P:DNA recombination"/>
    <property type="evidence" value="ECO:0007669"/>
    <property type="project" value="UniProtKB-KW"/>
</dbReference>
<dbReference type="HOGENOM" id="CLU_027562_2_2_2"/>
<evidence type="ECO:0000313" key="4">
    <source>
        <dbReference type="EMBL" id="CCQ36661.1"/>
    </source>
</evidence>
<protein>
    <submittedName>
        <fullName evidence="4">Integrase family protein</fullName>
    </submittedName>
</protein>
<dbReference type="InterPro" id="IPR013762">
    <property type="entry name" value="Integrase-like_cat_sf"/>
</dbReference>
<proteinExistence type="predicted"/>
<reference evidence="4 5" key="1">
    <citation type="journal article" date="2013" name="Genome Announc.">
        <title>Genome of the haloarchaeon Natronomonas moolapensis, a neutrophilic member of a previously haloalkaliphilic genus.</title>
        <authorList>
            <person name="Dyall-Smith M.L."/>
            <person name="Pfeiffer F."/>
            <person name="Oberwinkler T."/>
            <person name="Klee K."/>
            <person name="Rampp M."/>
            <person name="Palm P."/>
            <person name="Gross K."/>
            <person name="Schuster S.C."/>
            <person name="Oesterhelt D."/>
        </authorList>
    </citation>
    <scope>NUCLEOTIDE SEQUENCE [LARGE SCALE GENOMIC DNA]</scope>
    <source>
        <strain evidence="5">DSM 18674 / JCM 14361 / 8.8.11</strain>
    </source>
</reference>
<dbReference type="KEGG" id="nmo:Nmlp_2495"/>
<accession>M1XKX1</accession>
<evidence type="ECO:0000256" key="1">
    <source>
        <dbReference type="ARBA" id="ARBA00023172"/>
    </source>
</evidence>
<dbReference type="EMBL" id="HF582854">
    <property type="protein sequence ID" value="CCQ36661.1"/>
    <property type="molecule type" value="Genomic_DNA"/>
</dbReference>
<dbReference type="PROSITE" id="PS51898">
    <property type="entry name" value="TYR_RECOMBINASE"/>
    <property type="match status" value="1"/>
</dbReference>
<name>M1XKX1_NATM8</name>
<dbReference type="AlphaFoldDB" id="M1XKX1"/>
<feature type="domain" description="Tyr recombinase" evidence="3">
    <location>
        <begin position="145"/>
        <end position="335"/>
    </location>
</feature>
<dbReference type="Proteomes" id="UP000011867">
    <property type="component" value="Chromosome"/>
</dbReference>
<keyword evidence="5" id="KW-1185">Reference proteome</keyword>
<dbReference type="SUPFAM" id="SSF56349">
    <property type="entry name" value="DNA breaking-rejoining enzymes"/>
    <property type="match status" value="1"/>
</dbReference>
<evidence type="ECO:0000313" key="5">
    <source>
        <dbReference type="Proteomes" id="UP000011867"/>
    </source>
</evidence>
<dbReference type="CDD" id="cd00397">
    <property type="entry name" value="DNA_BRE_C"/>
    <property type="match status" value="1"/>
</dbReference>
<dbReference type="OrthoDB" id="144892at2157"/>
<dbReference type="STRING" id="268739.Nmlp_2495"/>
<dbReference type="GeneID" id="30926341"/>
<dbReference type="GO" id="GO:0003677">
    <property type="term" value="F:DNA binding"/>
    <property type="evidence" value="ECO:0007669"/>
    <property type="project" value="InterPro"/>
</dbReference>
<organism evidence="4 5">
    <name type="scientific">Natronomonas moolapensis (strain DSM 18674 / CECT 7526 / JCM 14361 / 8.8.11)</name>
    <dbReference type="NCBI Taxonomy" id="268739"/>
    <lineage>
        <taxon>Archaea</taxon>
        <taxon>Methanobacteriati</taxon>
        <taxon>Methanobacteriota</taxon>
        <taxon>Stenosarchaea group</taxon>
        <taxon>Halobacteria</taxon>
        <taxon>Halobacteriales</taxon>
        <taxon>Natronomonadaceae</taxon>
        <taxon>Natronomonas</taxon>
    </lineage>
</organism>